<keyword evidence="6" id="KW-1185">Reference proteome</keyword>
<protein>
    <submittedName>
        <fullName evidence="5">2-polyprenyl-6-methoxyphenol hydroxylase</fullName>
    </submittedName>
</protein>
<evidence type="ECO:0000313" key="6">
    <source>
        <dbReference type="Proteomes" id="UP000199515"/>
    </source>
</evidence>
<comment type="cofactor">
    <cofactor evidence="1">
        <name>FAD</name>
        <dbReference type="ChEBI" id="CHEBI:57692"/>
    </cofactor>
</comment>
<dbReference type="PANTHER" id="PTHR43004">
    <property type="entry name" value="TRK SYSTEM POTASSIUM UPTAKE PROTEIN"/>
    <property type="match status" value="1"/>
</dbReference>
<organism evidence="5 6">
    <name type="scientific">Amycolatopsis xylanica</name>
    <dbReference type="NCBI Taxonomy" id="589385"/>
    <lineage>
        <taxon>Bacteria</taxon>
        <taxon>Bacillati</taxon>
        <taxon>Actinomycetota</taxon>
        <taxon>Actinomycetes</taxon>
        <taxon>Pseudonocardiales</taxon>
        <taxon>Pseudonocardiaceae</taxon>
        <taxon>Amycolatopsis</taxon>
    </lineage>
</organism>
<dbReference type="RefSeq" id="WP_091287586.1">
    <property type="nucleotide sequence ID" value="NZ_FNON01000001.1"/>
</dbReference>
<dbReference type="Gene3D" id="3.40.30.120">
    <property type="match status" value="1"/>
</dbReference>
<dbReference type="PRINTS" id="PR00420">
    <property type="entry name" value="RNGMNOXGNASE"/>
</dbReference>
<dbReference type="InterPro" id="IPR050641">
    <property type="entry name" value="RIFMO-like"/>
</dbReference>
<dbReference type="GO" id="GO:0071949">
    <property type="term" value="F:FAD binding"/>
    <property type="evidence" value="ECO:0007669"/>
    <property type="project" value="InterPro"/>
</dbReference>
<name>A0A1H2VR82_9PSEU</name>
<sequence length="505" mass="53167">METDVVIAGAGPVGLLLAAELRLHGVGVVVLERLARPDERSRAQALHGRTIPTLDLRGLLGRFLAEQRKLNGGGGDSHRKRPLPKAHFAGITGLAAPPHEGALPPVVFVPQAVTARLLADRARELGAEIRYGAEVTDFTQYESGVTVHFGWSEVRALFLVGCDGSRSVVREHAGIAFEGTAATLTTLAGEVTLGDAAAAPSGWRRTPRGCTVISPHPAGGPSRVVAIDFAGPAAHPGEPVTLAELRSLVEHVHDREIPMTGLTGGQRYGDAARQATAYRHGRVLLAGDAAHVHYPVGGQGLNVGLQDAVNLGWKLAAEVRGHAPDGLLDTYQAERHPVAAAVLRLTRAQVALLNPDERLDPVRELVAELIGFAVVGRHLADQVSAANVAYPPLDRHAHPLTGRFAPDLVLVTADGERRLAEFLHGGRGVLVLLGGHRPDPAAGQHVDVVTADCPERTDLGVLLVRPDGYVAFAAGAAESSGGLETALRQWFGTSETRQESGAHHG</sequence>
<evidence type="ECO:0000256" key="2">
    <source>
        <dbReference type="ARBA" id="ARBA00022630"/>
    </source>
</evidence>
<dbReference type="GO" id="GO:0016709">
    <property type="term" value="F:oxidoreductase activity, acting on paired donors, with incorporation or reduction of molecular oxygen, NAD(P)H as one donor, and incorporation of one atom of oxygen"/>
    <property type="evidence" value="ECO:0007669"/>
    <property type="project" value="UniProtKB-ARBA"/>
</dbReference>
<dbReference type="InterPro" id="IPR002938">
    <property type="entry name" value="FAD-bd"/>
</dbReference>
<dbReference type="EMBL" id="FNON01000001">
    <property type="protein sequence ID" value="SDW70902.1"/>
    <property type="molecule type" value="Genomic_DNA"/>
</dbReference>
<dbReference type="PANTHER" id="PTHR43004:SF19">
    <property type="entry name" value="BINDING MONOOXYGENASE, PUTATIVE (JCVI)-RELATED"/>
    <property type="match status" value="1"/>
</dbReference>
<reference evidence="5 6" key="1">
    <citation type="submission" date="2016-10" db="EMBL/GenBank/DDBJ databases">
        <authorList>
            <person name="de Groot N.N."/>
        </authorList>
    </citation>
    <scope>NUCLEOTIDE SEQUENCE [LARGE SCALE GENOMIC DNA]</scope>
    <source>
        <strain evidence="5 6">CPCC 202699</strain>
    </source>
</reference>
<dbReference type="STRING" id="589385.SAMN05421504_1011309"/>
<dbReference type="SUPFAM" id="SSF51905">
    <property type="entry name" value="FAD/NAD(P)-binding domain"/>
    <property type="match status" value="1"/>
</dbReference>
<gene>
    <name evidence="5" type="ORF">SAMN05421504_1011309</name>
</gene>
<dbReference type="Proteomes" id="UP000199515">
    <property type="component" value="Unassembled WGS sequence"/>
</dbReference>
<dbReference type="Gene3D" id="3.50.50.60">
    <property type="entry name" value="FAD/NAD(P)-binding domain"/>
    <property type="match status" value="2"/>
</dbReference>
<dbReference type="Pfam" id="PF21274">
    <property type="entry name" value="Rng_hyd_C"/>
    <property type="match status" value="1"/>
</dbReference>
<keyword evidence="2" id="KW-0285">Flavoprotein</keyword>
<evidence type="ECO:0000256" key="1">
    <source>
        <dbReference type="ARBA" id="ARBA00001974"/>
    </source>
</evidence>
<accession>A0A1H2VR82</accession>
<evidence type="ECO:0000256" key="3">
    <source>
        <dbReference type="ARBA" id="ARBA00022827"/>
    </source>
</evidence>
<evidence type="ECO:0000259" key="4">
    <source>
        <dbReference type="Pfam" id="PF01494"/>
    </source>
</evidence>
<evidence type="ECO:0000313" key="5">
    <source>
        <dbReference type="EMBL" id="SDW70902.1"/>
    </source>
</evidence>
<keyword evidence="3" id="KW-0274">FAD</keyword>
<dbReference type="OrthoDB" id="4246007at2"/>
<feature type="domain" description="FAD-binding" evidence="4">
    <location>
        <begin position="2"/>
        <end position="345"/>
    </location>
</feature>
<proteinExistence type="predicted"/>
<dbReference type="AlphaFoldDB" id="A0A1H2VR82"/>
<dbReference type="Pfam" id="PF01494">
    <property type="entry name" value="FAD_binding_3"/>
    <property type="match status" value="1"/>
</dbReference>
<dbReference type="InterPro" id="IPR036188">
    <property type="entry name" value="FAD/NAD-bd_sf"/>
</dbReference>